<proteinExistence type="inferred from homology"/>
<dbReference type="Pfam" id="PF07687">
    <property type="entry name" value="M20_dimer"/>
    <property type="match status" value="1"/>
</dbReference>
<feature type="signal peptide" evidence="2">
    <location>
        <begin position="1"/>
        <end position="23"/>
    </location>
</feature>
<dbReference type="Pfam" id="PF01546">
    <property type="entry name" value="Peptidase_M20"/>
    <property type="match status" value="1"/>
</dbReference>
<sequence>MKALYRLLLGVMLVSMAALPVWGAPEDVLKAADEAAENCHAISQKIFEFKELGEEEVQSSQLLMEELKKLGYTVTGDLAVPADLMEGGVAKTAFKAELNGNAPGPAITIMLEYDALPNGHACGHNLIAASGMVAASALAKIMPNTPGKVIVMGTPAEESSSGKIWLLEGKHFEGTDVALITHGSDRWSLDQRLLAIKQATFVYKGKASHAAASPEKGISALDATLLMFHCVDMMREHVRQDARIHGVIVKGGERPNIVPDLSQSNFFVRALDSETMLNIYDRVVNCAKAGEIGTGATLEFTPPRTMLSSLITIPELINVMQAALATLGIPEDQVKPAASLASSDFGNVGSEYPTVNLWFPVAPEGTALHTDAFREAAASEEGWKGAVLAGKAVALTAYDLLTHPDKVEAIKAQFQELKAK</sequence>
<reference evidence="4 5" key="1">
    <citation type="journal article" date="2015" name="PeerJ">
        <title>First genomic representation of candidate bacterial phylum KSB3 points to enhanced environmental sensing as a trigger of wastewater bulking.</title>
        <authorList>
            <person name="Sekiguchi Y."/>
            <person name="Ohashi A."/>
            <person name="Parks D.H."/>
            <person name="Yamauchi T."/>
            <person name="Tyson G.W."/>
            <person name="Hugenholtz P."/>
        </authorList>
    </citation>
    <scope>NUCLEOTIDE SEQUENCE [LARGE SCALE GENOMIC DNA]</scope>
</reference>
<dbReference type="SUPFAM" id="SSF55031">
    <property type="entry name" value="Bacterial exopeptidase dimerisation domain"/>
    <property type="match status" value="1"/>
</dbReference>
<dbReference type="PANTHER" id="PTHR30575">
    <property type="entry name" value="PEPTIDASE M20"/>
    <property type="match status" value="1"/>
</dbReference>
<dbReference type="InterPro" id="IPR036264">
    <property type="entry name" value="Bact_exopeptidase_dim_dom"/>
</dbReference>
<dbReference type="EMBL" id="DF820466">
    <property type="protein sequence ID" value="GAK57931.1"/>
    <property type="molecule type" value="Genomic_DNA"/>
</dbReference>
<dbReference type="GO" id="GO:0071713">
    <property type="term" value="F:para-aminobenzoyl-glutamate hydrolase activity"/>
    <property type="evidence" value="ECO:0007669"/>
    <property type="project" value="TreeGrafter"/>
</dbReference>
<gene>
    <name evidence="4" type="ORF">U27_04903</name>
</gene>
<dbReference type="FunFam" id="3.30.70.360:FF:000004">
    <property type="entry name" value="Peptidase M20 domain-containing protein 2"/>
    <property type="match status" value="1"/>
</dbReference>
<dbReference type="Proteomes" id="UP000030661">
    <property type="component" value="Unassembled WGS sequence"/>
</dbReference>
<feature type="chain" id="PRO_5001755425" description="Peptidase M20 domain-containing protein 2" evidence="2">
    <location>
        <begin position="24"/>
        <end position="420"/>
    </location>
</feature>
<dbReference type="InterPro" id="IPR052030">
    <property type="entry name" value="Peptidase_M20/M20A_hydrolases"/>
</dbReference>
<keyword evidence="2" id="KW-0732">Signal</keyword>
<dbReference type="InterPro" id="IPR002933">
    <property type="entry name" value="Peptidase_M20"/>
</dbReference>
<organism evidence="4 5">
    <name type="scientific">Vecturithrix granuli</name>
    <dbReference type="NCBI Taxonomy" id="1499967"/>
    <lineage>
        <taxon>Bacteria</taxon>
        <taxon>Candidatus Moduliflexota</taxon>
        <taxon>Candidatus Vecturitrichia</taxon>
        <taxon>Candidatus Vecturitrichales</taxon>
        <taxon>Candidatus Vecturitrichaceae</taxon>
        <taxon>Candidatus Vecturithrix</taxon>
    </lineage>
</organism>
<dbReference type="CDD" id="cd03887">
    <property type="entry name" value="M20_Acy1L2"/>
    <property type="match status" value="1"/>
</dbReference>
<dbReference type="Gene3D" id="3.30.70.360">
    <property type="match status" value="1"/>
</dbReference>
<feature type="domain" description="Peptidase M20 dimerisation" evidence="3">
    <location>
        <begin position="198"/>
        <end position="288"/>
    </location>
</feature>
<accession>A0A081C026</accession>
<protein>
    <recommendedName>
        <fullName evidence="1">Peptidase M20 domain-containing protein 2</fullName>
    </recommendedName>
</protein>
<dbReference type="NCBIfam" id="TIGR01891">
    <property type="entry name" value="amidohydrolases"/>
    <property type="match status" value="1"/>
</dbReference>
<dbReference type="GO" id="GO:0046657">
    <property type="term" value="P:folic acid catabolic process"/>
    <property type="evidence" value="ECO:0007669"/>
    <property type="project" value="TreeGrafter"/>
</dbReference>
<dbReference type="HOGENOM" id="CLU_031812_1_0_0"/>
<name>A0A081C026_VECG1</name>
<dbReference type="InterPro" id="IPR017439">
    <property type="entry name" value="Amidohydrolase"/>
</dbReference>
<dbReference type="GO" id="GO:0016805">
    <property type="term" value="F:dipeptidase activity"/>
    <property type="evidence" value="ECO:0007669"/>
    <property type="project" value="InterPro"/>
</dbReference>
<evidence type="ECO:0000313" key="5">
    <source>
        <dbReference type="Proteomes" id="UP000030661"/>
    </source>
</evidence>
<dbReference type="eggNOG" id="COG1473">
    <property type="taxonomic scope" value="Bacteria"/>
</dbReference>
<dbReference type="InterPro" id="IPR011650">
    <property type="entry name" value="Peptidase_M20_dimer"/>
</dbReference>
<comment type="similarity">
    <text evidence="1">Belongs to the peptidase M20A family.</text>
</comment>
<evidence type="ECO:0000259" key="3">
    <source>
        <dbReference type="Pfam" id="PF07687"/>
    </source>
</evidence>
<dbReference type="PIRSF" id="PIRSF037226">
    <property type="entry name" value="Amidohydrolase_ACY1L2_prd"/>
    <property type="match status" value="1"/>
</dbReference>
<dbReference type="InterPro" id="IPR017144">
    <property type="entry name" value="Xaa-Arg_dipeptidase"/>
</dbReference>
<dbReference type="SUPFAM" id="SSF53187">
    <property type="entry name" value="Zn-dependent exopeptidases"/>
    <property type="match status" value="1"/>
</dbReference>
<evidence type="ECO:0000256" key="2">
    <source>
        <dbReference type="SAM" id="SignalP"/>
    </source>
</evidence>
<evidence type="ECO:0000313" key="4">
    <source>
        <dbReference type="EMBL" id="GAK57931.1"/>
    </source>
</evidence>
<dbReference type="PANTHER" id="PTHR30575:SF0">
    <property type="entry name" value="XAA-ARG DIPEPTIDASE"/>
    <property type="match status" value="1"/>
</dbReference>
<dbReference type="STRING" id="1499967.U27_04903"/>
<dbReference type="Gene3D" id="3.40.630.10">
    <property type="entry name" value="Zn peptidases"/>
    <property type="match status" value="1"/>
</dbReference>
<dbReference type="GO" id="GO:0005737">
    <property type="term" value="C:cytoplasm"/>
    <property type="evidence" value="ECO:0007669"/>
    <property type="project" value="TreeGrafter"/>
</dbReference>
<dbReference type="AlphaFoldDB" id="A0A081C026"/>
<keyword evidence="5" id="KW-1185">Reference proteome</keyword>
<evidence type="ECO:0000256" key="1">
    <source>
        <dbReference type="PIRNR" id="PIRNR037226"/>
    </source>
</evidence>